<reference evidence="1 2" key="1">
    <citation type="journal article" date="2024" name="Infect. Genet. Evol.">
        <title>Characteristics and comparative genome analysis of Yersinia enterocolitica and related species associated with human infections in Switzerland 2019-2023.</title>
        <authorList>
            <person name="Stevens M.J.A."/>
            <person name="Horlbog J.A."/>
            <person name="Diethelm A."/>
            <person name="Stephan R."/>
            <person name="Nuesch-Inderbinen M."/>
        </authorList>
    </citation>
    <scope>NUCLEOTIDE SEQUENCE [LARGE SCALE GENOMIC DNA]</scope>
    <source>
        <strain evidence="1 2">N20-0302</strain>
    </source>
</reference>
<proteinExistence type="predicted"/>
<dbReference type="RefSeq" id="WP_077173859.1">
    <property type="nucleotide sequence ID" value="NZ_CABHYG010000004.1"/>
</dbReference>
<protein>
    <recommendedName>
        <fullName evidence="3">OmpR/PhoB-type domain-containing protein</fullName>
    </recommendedName>
</protein>
<dbReference type="InterPro" id="IPR036388">
    <property type="entry name" value="WH-like_DNA-bd_sf"/>
</dbReference>
<accession>A0ABW9EX30</accession>
<dbReference type="SUPFAM" id="SSF46894">
    <property type="entry name" value="C-terminal effector domain of the bipartite response regulators"/>
    <property type="match status" value="1"/>
</dbReference>
<comment type="caution">
    <text evidence="1">The sequence shown here is derived from an EMBL/GenBank/DDBJ whole genome shotgun (WGS) entry which is preliminary data.</text>
</comment>
<evidence type="ECO:0000313" key="1">
    <source>
        <dbReference type="EMBL" id="MFM1346615.1"/>
    </source>
</evidence>
<keyword evidence="2" id="KW-1185">Reference proteome</keyword>
<dbReference type="InterPro" id="IPR016032">
    <property type="entry name" value="Sig_transdc_resp-reg_C-effctor"/>
</dbReference>
<dbReference type="Proteomes" id="UP001629523">
    <property type="component" value="Unassembled WGS sequence"/>
</dbReference>
<name>A0ABW9EX30_9GAMM</name>
<gene>
    <name evidence="1" type="ORF">WFP14_08600</name>
</gene>
<evidence type="ECO:0008006" key="3">
    <source>
        <dbReference type="Google" id="ProtNLM"/>
    </source>
</evidence>
<dbReference type="EMBL" id="JBBEST010000002">
    <property type="protein sequence ID" value="MFM1346615.1"/>
    <property type="molecule type" value="Genomic_DNA"/>
</dbReference>
<sequence>MSRALIMFRSTFGFLINDNIQVDIHHRRIIKLRMDEAKKSYALNVSIIAVKDLHMMLLAYLLANGRQNPVKRDDILRNVWDERNLKSSSQILWTTLKDLKTELALVGLDDDFITSEKGAYYSINAHKVLALYVGT</sequence>
<evidence type="ECO:0000313" key="2">
    <source>
        <dbReference type="Proteomes" id="UP001629523"/>
    </source>
</evidence>
<dbReference type="GeneID" id="93969474"/>
<dbReference type="Gene3D" id="1.10.10.10">
    <property type="entry name" value="Winged helix-like DNA-binding domain superfamily/Winged helix DNA-binding domain"/>
    <property type="match status" value="1"/>
</dbReference>
<organism evidence="1 2">
    <name type="scientific">Yersinia proxima</name>
    <dbReference type="NCBI Taxonomy" id="2890316"/>
    <lineage>
        <taxon>Bacteria</taxon>
        <taxon>Pseudomonadati</taxon>
        <taxon>Pseudomonadota</taxon>
        <taxon>Gammaproteobacteria</taxon>
        <taxon>Enterobacterales</taxon>
        <taxon>Yersiniaceae</taxon>
        <taxon>Yersinia</taxon>
    </lineage>
</organism>